<gene>
    <name evidence="2" type="ORF">ANBU17_06320</name>
</gene>
<name>A0A916Q7E6_9FIRM</name>
<organism evidence="2 3">
    <name type="scientific">Anaerostipes butyraticus</name>
    <dbReference type="NCBI Taxonomy" id="645466"/>
    <lineage>
        <taxon>Bacteria</taxon>
        <taxon>Bacillati</taxon>
        <taxon>Bacillota</taxon>
        <taxon>Clostridia</taxon>
        <taxon>Lachnospirales</taxon>
        <taxon>Lachnospiraceae</taxon>
        <taxon>Anaerostipes</taxon>
    </lineage>
</organism>
<reference evidence="2" key="1">
    <citation type="submission" date="2020-06" db="EMBL/GenBank/DDBJ databases">
        <title>Characterization of fructooligosaccharide metabolism and fructooligosaccharide-degrading enzymes in human commensal butyrate producers.</title>
        <authorList>
            <person name="Tanno H."/>
            <person name="Fujii T."/>
            <person name="Hirano K."/>
            <person name="Maeno S."/>
            <person name="Tonozuka T."/>
            <person name="Sakamoto M."/>
            <person name="Ohkuma M."/>
            <person name="Tochio T."/>
            <person name="Endo A."/>
        </authorList>
    </citation>
    <scope>NUCLEOTIDE SEQUENCE</scope>
    <source>
        <strain evidence="2">JCM 17466</strain>
    </source>
</reference>
<protein>
    <recommendedName>
        <fullName evidence="1">DUF5716 domain-containing protein</fullName>
    </recommendedName>
</protein>
<sequence length="346" mass="39576">MQTGLHFENGKVYICRMDGQRITEEEPVQYKGSWADYITEILDQDKEHKGSFGIVMDQLTPMEIKEAEELSERLEGEGVVKLYTKEEAVLGLVKIQNNDLKRGKTAVYDYDGARFVYYEVKEQSGKTVVEKQDMTRQMEKARTRGEKDQAFSEIIKNTLSRGVTASVYLCGEGFDGQWFQQSTRILCRGRRVFMGKHLFAQGAAYLAGKETGSEKQDARIITDQMTLCQIGLVLHHHGRDVFYPLLPEGKPWFEAKGEIEIFVSGITKIIFEFRSKEGRKMASVCMPLTGLKKSRDIVYKLKMRGEYLSPGRCKIKVTDEGFGSIRPSSHQVWQQVIRLERGESHE</sequence>
<evidence type="ECO:0000259" key="1">
    <source>
        <dbReference type="Pfam" id="PF18980"/>
    </source>
</evidence>
<keyword evidence="3" id="KW-1185">Reference proteome</keyword>
<dbReference type="InterPro" id="IPR043770">
    <property type="entry name" value="DUF5716_C"/>
</dbReference>
<accession>A0A916Q7E6</accession>
<dbReference type="RefSeq" id="WP_201310031.1">
    <property type="nucleotide sequence ID" value="NZ_BLYI01000013.1"/>
</dbReference>
<feature type="domain" description="DUF5716" evidence="1">
    <location>
        <begin position="55"/>
        <end position="339"/>
    </location>
</feature>
<dbReference type="Pfam" id="PF18980">
    <property type="entry name" value="DUF5716_C"/>
    <property type="match status" value="1"/>
</dbReference>
<evidence type="ECO:0000313" key="2">
    <source>
        <dbReference type="EMBL" id="GFO84285.1"/>
    </source>
</evidence>
<proteinExistence type="predicted"/>
<dbReference type="EMBL" id="BLYI01000013">
    <property type="protein sequence ID" value="GFO84285.1"/>
    <property type="molecule type" value="Genomic_DNA"/>
</dbReference>
<dbReference type="AlphaFoldDB" id="A0A916Q7E6"/>
<evidence type="ECO:0000313" key="3">
    <source>
        <dbReference type="Proteomes" id="UP000613208"/>
    </source>
</evidence>
<dbReference type="Proteomes" id="UP000613208">
    <property type="component" value="Unassembled WGS sequence"/>
</dbReference>
<comment type="caution">
    <text evidence="2">The sequence shown here is derived from an EMBL/GenBank/DDBJ whole genome shotgun (WGS) entry which is preliminary data.</text>
</comment>